<dbReference type="KEGG" id="zma:103645871"/>
<evidence type="ECO:0000256" key="1">
    <source>
        <dbReference type="SAM" id="MobiDB-lite"/>
    </source>
</evidence>
<dbReference type="RefSeq" id="NP_001144138.2">
    <property type="nucleotide sequence ID" value="NM_001150666.2"/>
</dbReference>
<dbReference type="EMBL" id="EU966062">
    <property type="protein sequence ID" value="ACG38180.1"/>
    <property type="molecule type" value="mRNA"/>
</dbReference>
<feature type="compositionally biased region" description="Gly residues" evidence="1">
    <location>
        <begin position="129"/>
        <end position="138"/>
    </location>
</feature>
<feature type="compositionally biased region" description="Basic and acidic residues" evidence="1">
    <location>
        <begin position="73"/>
        <end position="83"/>
    </location>
</feature>
<sequence length="138" mass="14429">MDERGEKDEEEHGVAEEEMAAVVLKEVEVEMVGGSEEASAAPLLLAHPCSVLQLLLRACAGCLVRLLHGHCSDGDDADPKAAADDDDDAAPEAAAAAADGGDKAATYLYMQEVWAVRRRPTTPGRPREGSGGNGGNHH</sequence>
<reference evidence="2" key="1">
    <citation type="journal article" date="2009" name="Plant Mol. Biol.">
        <title>Insights into corn genes derived from large-scale cDNA sequencing.</title>
        <authorList>
            <person name="Alexandrov N.N."/>
            <person name="Brover V.V."/>
            <person name="Freidin S."/>
            <person name="Troukhan M.E."/>
            <person name="Tatarinova T.V."/>
            <person name="Zhang H."/>
            <person name="Swaller T.J."/>
            <person name="Lu Y.P."/>
            <person name="Bouck J."/>
            <person name="Flavell R.B."/>
            <person name="Feldmann K.A."/>
        </authorList>
    </citation>
    <scope>NUCLEOTIDE SEQUENCE</scope>
</reference>
<dbReference type="GeneID" id="103645871"/>
<evidence type="ECO:0000313" key="2">
    <source>
        <dbReference type="EMBL" id="ACG38180.1"/>
    </source>
</evidence>
<protein>
    <submittedName>
        <fullName evidence="2">Uncharacterized protein</fullName>
    </submittedName>
</protein>
<accession>B6TM47</accession>
<proteinExistence type="evidence at transcript level"/>
<name>B6TM47_MAIZE</name>
<dbReference type="AlphaFoldDB" id="B6TM47"/>
<feature type="region of interest" description="Disordered" evidence="1">
    <location>
        <begin position="73"/>
        <end position="101"/>
    </location>
</feature>
<feature type="region of interest" description="Disordered" evidence="1">
    <location>
        <begin position="117"/>
        <end position="138"/>
    </location>
</feature>
<organism evidence="2">
    <name type="scientific">Zea mays</name>
    <name type="common">Maize</name>
    <dbReference type="NCBI Taxonomy" id="4577"/>
    <lineage>
        <taxon>Eukaryota</taxon>
        <taxon>Viridiplantae</taxon>
        <taxon>Streptophyta</taxon>
        <taxon>Embryophyta</taxon>
        <taxon>Tracheophyta</taxon>
        <taxon>Spermatophyta</taxon>
        <taxon>Magnoliopsida</taxon>
        <taxon>Liliopsida</taxon>
        <taxon>Poales</taxon>
        <taxon>Poaceae</taxon>
        <taxon>PACMAD clade</taxon>
        <taxon>Panicoideae</taxon>
        <taxon>Andropogonodae</taxon>
        <taxon>Andropogoneae</taxon>
        <taxon>Tripsacinae</taxon>
        <taxon>Zea</taxon>
    </lineage>
</organism>
<feature type="compositionally biased region" description="Low complexity" evidence="1">
    <location>
        <begin position="91"/>
        <end position="101"/>
    </location>
</feature>